<evidence type="ECO:0000313" key="2">
    <source>
        <dbReference type="EMBL" id="MBC2650627.1"/>
    </source>
</evidence>
<dbReference type="RefSeq" id="WP_185682048.1">
    <property type="nucleotide sequence ID" value="NZ_JACLAU010000002.1"/>
</dbReference>
<organism evidence="2 3">
    <name type="scientific">Novosphingobium aerophilum</name>
    <dbReference type="NCBI Taxonomy" id="2839843"/>
    <lineage>
        <taxon>Bacteria</taxon>
        <taxon>Pseudomonadati</taxon>
        <taxon>Pseudomonadota</taxon>
        <taxon>Alphaproteobacteria</taxon>
        <taxon>Sphingomonadales</taxon>
        <taxon>Sphingomonadaceae</taxon>
        <taxon>Novosphingobium</taxon>
    </lineage>
</organism>
<dbReference type="Proteomes" id="UP000520156">
    <property type="component" value="Unassembled WGS sequence"/>
</dbReference>
<evidence type="ECO:0000256" key="1">
    <source>
        <dbReference type="SAM" id="Phobius"/>
    </source>
</evidence>
<keyword evidence="1" id="KW-1133">Transmembrane helix</keyword>
<feature type="transmembrane region" description="Helical" evidence="1">
    <location>
        <begin position="6"/>
        <end position="29"/>
    </location>
</feature>
<keyword evidence="1" id="KW-0812">Transmembrane</keyword>
<dbReference type="EMBL" id="JACLAU010000002">
    <property type="protein sequence ID" value="MBC2650627.1"/>
    <property type="molecule type" value="Genomic_DNA"/>
</dbReference>
<proteinExistence type="predicted"/>
<reference evidence="2 3" key="1">
    <citation type="submission" date="2020-08" db="EMBL/GenBank/DDBJ databases">
        <title>The genome sequence of Novosphingobium flavum 4Y4.</title>
        <authorList>
            <person name="Liu Y."/>
        </authorList>
    </citation>
    <scope>NUCLEOTIDE SEQUENCE [LARGE SCALE GENOMIC DNA]</scope>
    <source>
        <strain evidence="2 3">4Y4</strain>
    </source>
</reference>
<keyword evidence="1" id="KW-0472">Membrane</keyword>
<protein>
    <submittedName>
        <fullName evidence="2">Uncharacterized protein</fullName>
    </submittedName>
</protein>
<accession>A0A7X1F581</accession>
<evidence type="ECO:0000313" key="3">
    <source>
        <dbReference type="Proteomes" id="UP000520156"/>
    </source>
</evidence>
<comment type="caution">
    <text evidence="2">The sequence shown here is derived from an EMBL/GenBank/DDBJ whole genome shotgun (WGS) entry which is preliminary data.</text>
</comment>
<dbReference type="AlphaFoldDB" id="A0A7X1F581"/>
<keyword evidence="3" id="KW-1185">Reference proteome</keyword>
<name>A0A7X1F581_9SPHN</name>
<gene>
    <name evidence="2" type="ORF">H7F49_02810</name>
</gene>
<sequence>MIAQVTAVVLPALFVASGLFGLGVLGMTWRTYGGAFRRLQRELAACDVMQSATVTLVRHDVRVMGDPARAMPVLRRPVLRQPVRGAVSPVRLPARPAAA</sequence>